<dbReference type="Gene3D" id="3.60.21.10">
    <property type="match status" value="1"/>
</dbReference>
<protein>
    <recommendedName>
        <fullName evidence="2">Calcineurin-like phosphoesterase domain-containing protein</fullName>
    </recommendedName>
</protein>
<name>A0A0F9EJT4_9ZZZZ</name>
<sequence>GQGCFFFVPFNKESILTLEWIKYPPDRYLGVFNSNHPICEVITNTDYKPLAKLSKKEEFCHYILLLLDDSKFYNYYMNKEKPSNFMRYISHLYIHLINVGEDLRPNLRKIFSDCGFNIVILPGNHDSGAYRSGLYYGEGVTILNEITVPFEYDTVRIWGIPYESLSEKEVLEKLHVIRSNLTEDKTNILLYHGELLDAFFSRKDFGEEGEERYMPVKLSYFQDLNIKYILAGHFHSRYEVWQFGEQQFFVYPSSPISITRKELGIRKVNLFEVGKPPQEFPLNTPHFEEIYIDFNPFTETDPLDVVKKSFLNLHPQARVILKIGGYLDNNVLGISEEELVDQINNSVADKCEVIDYDFRDISIILEDELFRKFLKKLDATEYDEKIKDEMKNLVIKSMRGIKL</sequence>
<dbReference type="InterPro" id="IPR029052">
    <property type="entry name" value="Metallo-depent_PP-like"/>
</dbReference>
<comment type="caution">
    <text evidence="1">The sequence shown here is derived from an EMBL/GenBank/DDBJ whole genome shotgun (WGS) entry which is preliminary data.</text>
</comment>
<dbReference type="InterPro" id="IPR050535">
    <property type="entry name" value="DNA_Repair-Maintenance_Comp"/>
</dbReference>
<evidence type="ECO:0008006" key="2">
    <source>
        <dbReference type="Google" id="ProtNLM"/>
    </source>
</evidence>
<proteinExistence type="predicted"/>
<evidence type="ECO:0000313" key="1">
    <source>
        <dbReference type="EMBL" id="KKL74353.1"/>
    </source>
</evidence>
<dbReference type="SUPFAM" id="SSF56300">
    <property type="entry name" value="Metallo-dependent phosphatases"/>
    <property type="match status" value="1"/>
</dbReference>
<accession>A0A0F9EJT4</accession>
<feature type="non-terminal residue" evidence="1">
    <location>
        <position position="1"/>
    </location>
</feature>
<reference evidence="1" key="1">
    <citation type="journal article" date="2015" name="Nature">
        <title>Complex archaea that bridge the gap between prokaryotes and eukaryotes.</title>
        <authorList>
            <person name="Spang A."/>
            <person name="Saw J.H."/>
            <person name="Jorgensen S.L."/>
            <person name="Zaremba-Niedzwiedzka K."/>
            <person name="Martijn J."/>
            <person name="Lind A.E."/>
            <person name="van Eijk R."/>
            <person name="Schleper C."/>
            <person name="Guy L."/>
            <person name="Ettema T.J."/>
        </authorList>
    </citation>
    <scope>NUCLEOTIDE SEQUENCE</scope>
</reference>
<dbReference type="AlphaFoldDB" id="A0A0F9EJT4"/>
<organism evidence="1">
    <name type="scientific">marine sediment metagenome</name>
    <dbReference type="NCBI Taxonomy" id="412755"/>
    <lineage>
        <taxon>unclassified sequences</taxon>
        <taxon>metagenomes</taxon>
        <taxon>ecological metagenomes</taxon>
    </lineage>
</organism>
<gene>
    <name evidence="1" type="ORF">LCGC14_2065750</name>
</gene>
<dbReference type="EMBL" id="LAZR01024682">
    <property type="protein sequence ID" value="KKL74353.1"/>
    <property type="molecule type" value="Genomic_DNA"/>
</dbReference>
<dbReference type="PANTHER" id="PTHR30337">
    <property type="entry name" value="COMPONENT OF ATP-DEPENDENT DSDNA EXONUCLEASE"/>
    <property type="match status" value="1"/>
</dbReference>